<accession>A0A936NAM8</accession>
<protein>
    <submittedName>
        <fullName evidence="1">Uncharacterized protein</fullName>
    </submittedName>
</protein>
<evidence type="ECO:0000313" key="1">
    <source>
        <dbReference type="EMBL" id="MBK9296733.1"/>
    </source>
</evidence>
<sequence>MSGDECTICEGGGGWWQLEPDADTWRLVECEHCDRTGIEPDPGPIEDAAEGGA</sequence>
<dbReference type="Proteomes" id="UP000727993">
    <property type="component" value="Unassembled WGS sequence"/>
</dbReference>
<organism evidence="1 2">
    <name type="scientific">Candidatus Neomicrothrix subdominans</name>
    <dbReference type="NCBI Taxonomy" id="2954438"/>
    <lineage>
        <taxon>Bacteria</taxon>
        <taxon>Bacillati</taxon>
        <taxon>Actinomycetota</taxon>
        <taxon>Acidimicrobiia</taxon>
        <taxon>Acidimicrobiales</taxon>
        <taxon>Microthrixaceae</taxon>
        <taxon>Candidatus Neomicrothrix</taxon>
    </lineage>
</organism>
<comment type="caution">
    <text evidence="1">The sequence shown here is derived from an EMBL/GenBank/DDBJ whole genome shotgun (WGS) entry which is preliminary data.</text>
</comment>
<dbReference type="EMBL" id="JADJZA010000005">
    <property type="protein sequence ID" value="MBK9296733.1"/>
    <property type="molecule type" value="Genomic_DNA"/>
</dbReference>
<name>A0A936NAM8_9ACTN</name>
<reference evidence="1 2" key="1">
    <citation type="submission" date="2020-10" db="EMBL/GenBank/DDBJ databases">
        <title>Connecting structure to function with the recovery of over 1000 high-quality activated sludge metagenome-assembled genomes encoding full-length rRNA genes using long-read sequencing.</title>
        <authorList>
            <person name="Singleton C.M."/>
            <person name="Petriglieri F."/>
            <person name="Kristensen J.M."/>
            <person name="Kirkegaard R.H."/>
            <person name="Michaelsen T.Y."/>
            <person name="Andersen M.H."/>
            <person name="Karst S.M."/>
            <person name="Dueholm M.S."/>
            <person name="Nielsen P.H."/>
            <person name="Albertsen M."/>
        </authorList>
    </citation>
    <scope>NUCLEOTIDE SEQUENCE [LARGE SCALE GENOMIC DNA]</scope>
    <source>
        <strain evidence="1">Lyne_18-Q3-R50-59_MAXAC.006</strain>
    </source>
</reference>
<proteinExistence type="predicted"/>
<evidence type="ECO:0000313" key="2">
    <source>
        <dbReference type="Proteomes" id="UP000727993"/>
    </source>
</evidence>
<gene>
    <name evidence="1" type="ORF">IPN02_07800</name>
</gene>
<dbReference type="AlphaFoldDB" id="A0A936NAM8"/>